<organism evidence="1 2">
    <name type="scientific">Oryza rufipogon</name>
    <name type="common">Brownbeard rice</name>
    <name type="synonym">Asian wild rice</name>
    <dbReference type="NCBI Taxonomy" id="4529"/>
    <lineage>
        <taxon>Eukaryota</taxon>
        <taxon>Viridiplantae</taxon>
        <taxon>Streptophyta</taxon>
        <taxon>Embryophyta</taxon>
        <taxon>Tracheophyta</taxon>
        <taxon>Spermatophyta</taxon>
        <taxon>Magnoliopsida</taxon>
        <taxon>Liliopsida</taxon>
        <taxon>Poales</taxon>
        <taxon>Poaceae</taxon>
        <taxon>BOP clade</taxon>
        <taxon>Oryzoideae</taxon>
        <taxon>Oryzeae</taxon>
        <taxon>Oryzinae</taxon>
        <taxon>Oryza</taxon>
    </lineage>
</organism>
<accession>A0A0E0MYK8</accession>
<evidence type="ECO:0000313" key="2">
    <source>
        <dbReference type="Proteomes" id="UP000008022"/>
    </source>
</evidence>
<dbReference type="OMA" id="WPSARKF"/>
<reference evidence="1" key="2">
    <citation type="submission" date="2015-06" db="UniProtKB">
        <authorList>
            <consortium name="EnsemblPlants"/>
        </authorList>
    </citation>
    <scope>IDENTIFICATION</scope>
</reference>
<dbReference type="Gramene" id="ORUFI01G23570.1">
    <property type="protein sequence ID" value="ORUFI01G23570.1"/>
    <property type="gene ID" value="ORUFI01G23570"/>
</dbReference>
<dbReference type="AlphaFoldDB" id="A0A0E0MYK8"/>
<reference evidence="2" key="1">
    <citation type="submission" date="2013-06" db="EMBL/GenBank/DDBJ databases">
        <authorList>
            <person name="Zhao Q."/>
        </authorList>
    </citation>
    <scope>NUCLEOTIDE SEQUENCE</scope>
    <source>
        <strain evidence="2">cv. W1943</strain>
    </source>
</reference>
<dbReference type="Proteomes" id="UP000008022">
    <property type="component" value="Unassembled WGS sequence"/>
</dbReference>
<protein>
    <submittedName>
        <fullName evidence="1">Uncharacterized protein</fullName>
    </submittedName>
</protein>
<dbReference type="EnsemblPlants" id="ORUFI01G23570.1">
    <property type="protein sequence ID" value="ORUFI01G23570.1"/>
    <property type="gene ID" value="ORUFI01G23570"/>
</dbReference>
<sequence>MADEIDEEVEAEGGGQVVMCRKMSNISSGKEKAKHIFNDSGLDLLLFMQKWRWPSARKFPTTYRSTITRSTRELQGNWRLDVLYKSQEYKLHYTLETKHRNRNTANSKDGIRMAAMENLSNLKPEPAASKQFEERRHRSIDVGALNYDPREQEERLMERNYTAQVQCAARGVE</sequence>
<keyword evidence="2" id="KW-1185">Reference proteome</keyword>
<proteinExistence type="predicted"/>
<evidence type="ECO:0000313" key="1">
    <source>
        <dbReference type="EnsemblPlants" id="ORUFI01G23570.1"/>
    </source>
</evidence>
<dbReference type="HOGENOM" id="CLU_1550056_0_0_1"/>
<name>A0A0E0MYK8_ORYRU</name>